<comment type="caution">
    <text evidence="1">The sequence shown here is derived from an EMBL/GenBank/DDBJ whole genome shotgun (WGS) entry which is preliminary data.</text>
</comment>
<dbReference type="EMBL" id="STGU01000011">
    <property type="protein sequence ID" value="THV33061.1"/>
    <property type="molecule type" value="Genomic_DNA"/>
</dbReference>
<organism evidence="1 2">
    <name type="scientific">Rhizobium rosettiformans W3</name>
    <dbReference type="NCBI Taxonomy" id="538378"/>
    <lineage>
        <taxon>Bacteria</taxon>
        <taxon>Pseudomonadati</taxon>
        <taxon>Pseudomonadota</taxon>
        <taxon>Alphaproteobacteria</taxon>
        <taxon>Hyphomicrobiales</taxon>
        <taxon>Rhizobiaceae</taxon>
        <taxon>Rhizobium/Agrobacterium group</taxon>
        <taxon>Rhizobium</taxon>
    </lineage>
</organism>
<gene>
    <name evidence="1" type="ORF">FAA86_17870</name>
</gene>
<dbReference type="AlphaFoldDB" id="A0A4S8PS27"/>
<reference evidence="1 2" key="1">
    <citation type="submission" date="2019-04" db="EMBL/GenBank/DDBJ databases">
        <title>genome sequence of strain W3.</title>
        <authorList>
            <person name="Gao J."/>
            <person name="Sun J."/>
        </authorList>
    </citation>
    <scope>NUCLEOTIDE SEQUENCE [LARGE SCALE GENOMIC DNA]</scope>
    <source>
        <strain evidence="1 2">W3</strain>
    </source>
</reference>
<protein>
    <submittedName>
        <fullName evidence="1">Uncharacterized protein</fullName>
    </submittedName>
</protein>
<evidence type="ECO:0000313" key="2">
    <source>
        <dbReference type="Proteomes" id="UP000307378"/>
    </source>
</evidence>
<dbReference type="Proteomes" id="UP000307378">
    <property type="component" value="Unassembled WGS sequence"/>
</dbReference>
<proteinExistence type="predicted"/>
<dbReference type="RefSeq" id="WP_136542494.1">
    <property type="nucleotide sequence ID" value="NZ_STGU01000011.1"/>
</dbReference>
<accession>A0A4S8PS27</accession>
<name>A0A4S8PS27_9HYPH</name>
<sequence length="80" mass="8821">MASEAGSRAAGSSDLQKILRKRAIHYNLPAEDLDKIVKRTIEAAVQDEDVTVADDLEAALFGLLDRFVVERSSNVYTLEN</sequence>
<evidence type="ECO:0000313" key="1">
    <source>
        <dbReference type="EMBL" id="THV33061.1"/>
    </source>
</evidence>